<proteinExistence type="predicted"/>
<protein>
    <submittedName>
        <fullName evidence="3">Integron gene cassette protein</fullName>
    </submittedName>
</protein>
<evidence type="ECO:0000313" key="2">
    <source>
        <dbReference type="Proteomes" id="UP000492821"/>
    </source>
</evidence>
<evidence type="ECO:0000313" key="3">
    <source>
        <dbReference type="WBParaSite" id="Pan_g7339.t1"/>
    </source>
</evidence>
<organism evidence="2 3">
    <name type="scientific">Panagrellus redivivus</name>
    <name type="common">Microworm</name>
    <dbReference type="NCBI Taxonomy" id="6233"/>
    <lineage>
        <taxon>Eukaryota</taxon>
        <taxon>Metazoa</taxon>
        <taxon>Ecdysozoa</taxon>
        <taxon>Nematoda</taxon>
        <taxon>Chromadorea</taxon>
        <taxon>Rhabditida</taxon>
        <taxon>Tylenchina</taxon>
        <taxon>Panagrolaimomorpha</taxon>
        <taxon>Panagrolaimoidea</taxon>
        <taxon>Panagrolaimidae</taxon>
        <taxon>Panagrellus</taxon>
    </lineage>
</organism>
<keyword evidence="2" id="KW-1185">Reference proteome</keyword>
<feature type="region of interest" description="Disordered" evidence="1">
    <location>
        <begin position="1"/>
        <end position="66"/>
    </location>
</feature>
<dbReference type="WBParaSite" id="Pan_g7339.t1">
    <property type="protein sequence ID" value="Pan_g7339.t1"/>
    <property type="gene ID" value="Pan_g7339"/>
</dbReference>
<accession>A0A7E4W5F1</accession>
<name>A0A7E4W5F1_PANRE</name>
<reference evidence="2" key="1">
    <citation type="journal article" date="2013" name="Genetics">
        <title>The draft genome and transcriptome of Panagrellus redivivus are shaped by the harsh demands of a free-living lifestyle.</title>
        <authorList>
            <person name="Srinivasan J."/>
            <person name="Dillman A.R."/>
            <person name="Macchietto M.G."/>
            <person name="Heikkinen L."/>
            <person name="Lakso M."/>
            <person name="Fracchia K.M."/>
            <person name="Antoshechkin I."/>
            <person name="Mortazavi A."/>
            <person name="Wong G."/>
            <person name="Sternberg P.W."/>
        </authorList>
    </citation>
    <scope>NUCLEOTIDE SEQUENCE [LARGE SCALE GENOMIC DNA]</scope>
    <source>
        <strain evidence="2">MT8872</strain>
    </source>
</reference>
<reference evidence="3" key="2">
    <citation type="submission" date="2020-10" db="UniProtKB">
        <authorList>
            <consortium name="WormBaseParasite"/>
        </authorList>
    </citation>
    <scope>IDENTIFICATION</scope>
</reference>
<dbReference type="AlphaFoldDB" id="A0A7E4W5F1"/>
<dbReference type="Proteomes" id="UP000492821">
    <property type="component" value="Unassembled WGS sequence"/>
</dbReference>
<sequence>MPSLSEGRRQASFVEPNSSAHRSGQPEGNPFSLKRLAERRDYASRALSRQSAPPQTAAVHLTLNDR</sequence>
<evidence type="ECO:0000256" key="1">
    <source>
        <dbReference type="SAM" id="MobiDB-lite"/>
    </source>
</evidence>